<feature type="active site" description="Charge relay system" evidence="5">
    <location>
        <position position="97"/>
    </location>
</feature>
<protein>
    <submittedName>
        <fullName evidence="10">Outer membrane stress sensor protease DegS</fullName>
    </submittedName>
</protein>
<dbReference type="RefSeq" id="WP_256971542.1">
    <property type="nucleotide sequence ID" value="NZ_FUKO01000019.1"/>
</dbReference>
<dbReference type="PROSITE" id="PS00138">
    <property type="entry name" value="SUBTILASE_SER"/>
    <property type="match status" value="1"/>
</dbReference>
<feature type="region of interest" description="Disordered" evidence="6">
    <location>
        <begin position="382"/>
        <end position="416"/>
    </location>
</feature>
<feature type="domain" description="Peptidase S8/S53" evidence="9">
    <location>
        <begin position="88"/>
        <end position="349"/>
    </location>
</feature>
<evidence type="ECO:0000256" key="1">
    <source>
        <dbReference type="ARBA" id="ARBA00011073"/>
    </source>
</evidence>
<evidence type="ECO:0000256" key="2">
    <source>
        <dbReference type="ARBA" id="ARBA00022670"/>
    </source>
</evidence>
<keyword evidence="2 5" id="KW-0645">Protease</keyword>
<dbReference type="PRINTS" id="PR00723">
    <property type="entry name" value="SUBTILISIN"/>
</dbReference>
<evidence type="ECO:0000256" key="5">
    <source>
        <dbReference type="PROSITE-ProRule" id="PRU01240"/>
    </source>
</evidence>
<evidence type="ECO:0000256" key="8">
    <source>
        <dbReference type="SAM" id="SignalP"/>
    </source>
</evidence>
<dbReference type="InterPro" id="IPR022398">
    <property type="entry name" value="Peptidase_S8_His-AS"/>
</dbReference>
<feature type="transmembrane region" description="Helical" evidence="7">
    <location>
        <begin position="427"/>
        <end position="447"/>
    </location>
</feature>
<dbReference type="Pfam" id="PF00082">
    <property type="entry name" value="Peptidase_S8"/>
    <property type="match status" value="1"/>
</dbReference>
<evidence type="ECO:0000256" key="6">
    <source>
        <dbReference type="SAM" id="MobiDB-lite"/>
    </source>
</evidence>
<keyword evidence="11" id="KW-1185">Reference proteome</keyword>
<dbReference type="PROSITE" id="PS51892">
    <property type="entry name" value="SUBTILASE"/>
    <property type="match status" value="1"/>
</dbReference>
<feature type="active site" description="Charge relay system" evidence="5">
    <location>
        <position position="299"/>
    </location>
</feature>
<dbReference type="GO" id="GO:0004252">
    <property type="term" value="F:serine-type endopeptidase activity"/>
    <property type="evidence" value="ECO:0007669"/>
    <property type="project" value="UniProtKB-UniRule"/>
</dbReference>
<evidence type="ECO:0000256" key="3">
    <source>
        <dbReference type="ARBA" id="ARBA00022801"/>
    </source>
</evidence>
<keyword evidence="4 5" id="KW-0720">Serine protease</keyword>
<feature type="signal peptide" evidence="8">
    <location>
        <begin position="1"/>
        <end position="24"/>
    </location>
</feature>
<feature type="active site" description="Charge relay system" evidence="5">
    <location>
        <position position="136"/>
    </location>
</feature>
<feature type="compositionally biased region" description="Pro residues" evidence="6">
    <location>
        <begin position="398"/>
        <end position="407"/>
    </location>
</feature>
<keyword evidence="3 5" id="KW-0378">Hydrolase</keyword>
<dbReference type="InterPro" id="IPR000209">
    <property type="entry name" value="Peptidase_S8/S53_dom"/>
</dbReference>
<keyword evidence="7" id="KW-0812">Transmembrane</keyword>
<dbReference type="PANTHER" id="PTHR43806">
    <property type="entry name" value="PEPTIDASE S8"/>
    <property type="match status" value="1"/>
</dbReference>
<dbReference type="InterPro" id="IPR036852">
    <property type="entry name" value="Peptidase_S8/S53_dom_sf"/>
</dbReference>
<keyword evidence="7" id="KW-1133">Transmembrane helix</keyword>
<dbReference type="Gene3D" id="3.40.50.200">
    <property type="entry name" value="Peptidase S8/S53 domain"/>
    <property type="match status" value="1"/>
</dbReference>
<evidence type="ECO:0000313" key="10">
    <source>
        <dbReference type="EMBL" id="SJN28970.1"/>
    </source>
</evidence>
<sequence length="461" mass="46933">MTRLRMLSGIAVLTAMAASAILGAAPAVAVTPATAFADTVPQSNAATEAETPEPTPLPIPDDPSDPVRAKEYWLDGAKIRDAWRVTRGKGVTIAVLDTGIGEAGGVFGNAVKDGKDMSGVGTADGRTPVGVINRGHGTLVASVAAAPGKPDGTGMIGVAPRANLLSISLGFPGTSSTVPFSEQVAEGMKWAVDNGADVINLSFTTNTLDWDPSWDKAFLYAFEHDVVVIVAAGNRDSGTSIIGAPATIPGVLTVGGVDQTGMASRGASTQGITIGIMAPSESLVGIAADGQIVGWDGTSGAAPIVAGAAALVRAAHPDLDAANVINRLIKTAVPVPEMGETPDPLYGYGLLDVNAAVTASVPKVDANPMGDLKEWARVYRRADAPEEAEPQPTASPDAVPPLPPAEPPTEAGSPLLPTAESLRYGTLPLLALTVPGILVALGVTAAARRIRMERGRRTPTP</sequence>
<dbReference type="InterPro" id="IPR023828">
    <property type="entry name" value="Peptidase_S8_Ser-AS"/>
</dbReference>
<evidence type="ECO:0000256" key="4">
    <source>
        <dbReference type="ARBA" id="ARBA00022825"/>
    </source>
</evidence>
<dbReference type="Proteomes" id="UP000196320">
    <property type="component" value="Unassembled WGS sequence"/>
</dbReference>
<gene>
    <name evidence="10" type="ORF">FM104_06295</name>
</gene>
<name>A0A1R4JA20_9MICO</name>
<dbReference type="AlphaFoldDB" id="A0A1R4JA20"/>
<dbReference type="GO" id="GO:0006508">
    <property type="term" value="P:proteolysis"/>
    <property type="evidence" value="ECO:0007669"/>
    <property type="project" value="UniProtKB-KW"/>
</dbReference>
<evidence type="ECO:0000259" key="9">
    <source>
        <dbReference type="Pfam" id="PF00082"/>
    </source>
</evidence>
<feature type="chain" id="PRO_5038653875" evidence="8">
    <location>
        <begin position="25"/>
        <end position="461"/>
    </location>
</feature>
<dbReference type="InterPro" id="IPR050131">
    <property type="entry name" value="Peptidase_S8_subtilisin-like"/>
</dbReference>
<keyword evidence="7" id="KW-0472">Membrane</keyword>
<accession>A0A1R4JA20</accession>
<dbReference type="PROSITE" id="PS00137">
    <property type="entry name" value="SUBTILASE_HIS"/>
    <property type="match status" value="1"/>
</dbReference>
<evidence type="ECO:0000313" key="11">
    <source>
        <dbReference type="Proteomes" id="UP000196320"/>
    </source>
</evidence>
<dbReference type="EMBL" id="FUKO01000019">
    <property type="protein sequence ID" value="SJN28970.1"/>
    <property type="molecule type" value="Genomic_DNA"/>
</dbReference>
<organism evidence="10 11">
    <name type="scientific">Microbacterium esteraromaticum</name>
    <dbReference type="NCBI Taxonomy" id="57043"/>
    <lineage>
        <taxon>Bacteria</taxon>
        <taxon>Bacillati</taxon>
        <taxon>Actinomycetota</taxon>
        <taxon>Actinomycetes</taxon>
        <taxon>Micrococcales</taxon>
        <taxon>Microbacteriaceae</taxon>
        <taxon>Microbacterium</taxon>
    </lineage>
</organism>
<reference evidence="10 11" key="1">
    <citation type="submission" date="2017-02" db="EMBL/GenBank/DDBJ databases">
        <authorList>
            <person name="Peterson S.W."/>
        </authorList>
    </citation>
    <scope>NUCLEOTIDE SEQUENCE [LARGE SCALE GENOMIC DNA]</scope>
    <source>
        <strain evidence="10 11">B Mb 05.01</strain>
    </source>
</reference>
<dbReference type="PANTHER" id="PTHR43806:SF11">
    <property type="entry name" value="CEREVISIN-RELATED"/>
    <property type="match status" value="1"/>
</dbReference>
<feature type="region of interest" description="Disordered" evidence="6">
    <location>
        <begin position="44"/>
        <end position="65"/>
    </location>
</feature>
<proteinExistence type="inferred from homology"/>
<keyword evidence="8" id="KW-0732">Signal</keyword>
<comment type="similarity">
    <text evidence="1 5">Belongs to the peptidase S8 family.</text>
</comment>
<dbReference type="InterPro" id="IPR015500">
    <property type="entry name" value="Peptidase_S8_subtilisin-rel"/>
</dbReference>
<dbReference type="SUPFAM" id="SSF52743">
    <property type="entry name" value="Subtilisin-like"/>
    <property type="match status" value="1"/>
</dbReference>
<evidence type="ECO:0000256" key="7">
    <source>
        <dbReference type="SAM" id="Phobius"/>
    </source>
</evidence>